<gene>
    <name evidence="2" type="ORF">SHI21_07915</name>
</gene>
<evidence type="ECO:0000313" key="2">
    <source>
        <dbReference type="EMBL" id="MEA9356122.1"/>
    </source>
</evidence>
<feature type="chain" id="PRO_5045098313" description="Secreted protein" evidence="1">
    <location>
        <begin position="19"/>
        <end position="118"/>
    </location>
</feature>
<dbReference type="EMBL" id="JAYGJQ010000001">
    <property type="protein sequence ID" value="MEA9356122.1"/>
    <property type="molecule type" value="Genomic_DNA"/>
</dbReference>
<name>A0ABU5VSU3_9BACT</name>
<feature type="signal peptide" evidence="1">
    <location>
        <begin position="1"/>
        <end position="18"/>
    </location>
</feature>
<sequence length="118" mass="12893">MKTLVFLIILTTATVSQAANRNVYCDGGPEAFTAGLIEDHDTPGYFQLKNAKITGAFTRTGFICAGNTLFMKMKCAGYANGISSQLIELSFIDQNPHFTASIKSFSNNETKIWPCVIE</sequence>
<organism evidence="2 3">
    <name type="scientific">Bacteriovorax antarcticus</name>
    <dbReference type="NCBI Taxonomy" id="3088717"/>
    <lineage>
        <taxon>Bacteria</taxon>
        <taxon>Pseudomonadati</taxon>
        <taxon>Bdellovibrionota</taxon>
        <taxon>Bacteriovoracia</taxon>
        <taxon>Bacteriovoracales</taxon>
        <taxon>Bacteriovoracaceae</taxon>
        <taxon>Bacteriovorax</taxon>
    </lineage>
</organism>
<protein>
    <recommendedName>
        <fullName evidence="4">Secreted protein</fullName>
    </recommendedName>
</protein>
<keyword evidence="3" id="KW-1185">Reference proteome</keyword>
<dbReference type="Proteomes" id="UP001302274">
    <property type="component" value="Unassembled WGS sequence"/>
</dbReference>
<comment type="caution">
    <text evidence="2">The sequence shown here is derived from an EMBL/GenBank/DDBJ whole genome shotgun (WGS) entry which is preliminary data.</text>
</comment>
<keyword evidence="1" id="KW-0732">Signal</keyword>
<accession>A0ABU5VSU3</accession>
<evidence type="ECO:0000256" key="1">
    <source>
        <dbReference type="SAM" id="SignalP"/>
    </source>
</evidence>
<evidence type="ECO:0000313" key="3">
    <source>
        <dbReference type="Proteomes" id="UP001302274"/>
    </source>
</evidence>
<evidence type="ECO:0008006" key="4">
    <source>
        <dbReference type="Google" id="ProtNLM"/>
    </source>
</evidence>
<dbReference type="RefSeq" id="WP_323575799.1">
    <property type="nucleotide sequence ID" value="NZ_JAYGJQ010000001.1"/>
</dbReference>
<reference evidence="2 3" key="1">
    <citation type="submission" date="2023-11" db="EMBL/GenBank/DDBJ databases">
        <title>A Novel Polar Bacteriovorax (B. antarcticus) Isolated from the Biocrust in Antarctica.</title>
        <authorList>
            <person name="Mun W."/>
            <person name="Choi S.Y."/>
            <person name="Mitchell R.J."/>
        </authorList>
    </citation>
    <scope>NUCLEOTIDE SEQUENCE [LARGE SCALE GENOMIC DNA]</scope>
    <source>
        <strain evidence="2 3">PP10</strain>
    </source>
</reference>
<proteinExistence type="predicted"/>